<dbReference type="OrthoDB" id="8999091at2"/>
<keyword evidence="1" id="KW-0472">Membrane</keyword>
<keyword evidence="1" id="KW-0812">Transmembrane</keyword>
<name>A0A0J1D2D6_9BURK</name>
<organism evidence="2 3">
    <name type="scientific">Caballeronia mineralivorans PML1(12)</name>
    <dbReference type="NCBI Taxonomy" id="908627"/>
    <lineage>
        <taxon>Bacteria</taxon>
        <taxon>Pseudomonadati</taxon>
        <taxon>Pseudomonadota</taxon>
        <taxon>Betaproteobacteria</taxon>
        <taxon>Burkholderiales</taxon>
        <taxon>Burkholderiaceae</taxon>
        <taxon>Caballeronia</taxon>
    </lineage>
</organism>
<dbReference type="Proteomes" id="UP000035963">
    <property type="component" value="Unassembled WGS sequence"/>
</dbReference>
<comment type="caution">
    <text evidence="2">The sequence shown here is derived from an EMBL/GenBank/DDBJ whole genome shotgun (WGS) entry which is preliminary data.</text>
</comment>
<keyword evidence="3" id="KW-1185">Reference proteome</keyword>
<evidence type="ECO:0000256" key="1">
    <source>
        <dbReference type="SAM" id="Phobius"/>
    </source>
</evidence>
<sequence>MPIAKPPAEPRLSESDVQAFADGMLDPRRAASVETYLKSRPDEAHRVAFYGRLNWQMQNTFHEPEDEEGAQAPAPKSTQRMSKRSLRTLLVATIAALAFAAAAIFAFDISDSALDNASMMALEQAVAAQDMTSGASGYESSAKALASAPNLSNVGFHPIARRAMPVGPFVSATEFVYRNRGGEAAVLLVVPGIFAHPQPQWKARRVGASRLLAWTAGGKRYVLAGRAKTRGLMLAADLMTGS</sequence>
<evidence type="ECO:0000313" key="3">
    <source>
        <dbReference type="Proteomes" id="UP000035963"/>
    </source>
</evidence>
<reference evidence="2 3" key="1">
    <citation type="journal article" date="2015" name="Genome Announc.">
        <title>Draft Genome Sequence of Burkholderia sp. Strain PML1(12), an Ectomycorrhizosphere-Inhabiting Bacterium with Effective Mineral-Weathering Ability.</title>
        <authorList>
            <person name="Uroz S."/>
            <person name="Oger P."/>
        </authorList>
    </citation>
    <scope>NUCLEOTIDE SEQUENCE [LARGE SCALE GENOMIC DNA]</scope>
    <source>
        <strain evidence="3">PML1(12)</strain>
    </source>
</reference>
<dbReference type="RefSeq" id="WP_047845923.1">
    <property type="nucleotide sequence ID" value="NZ_AEJF01000058.1"/>
</dbReference>
<evidence type="ECO:0000313" key="2">
    <source>
        <dbReference type="EMBL" id="KLU26909.1"/>
    </source>
</evidence>
<dbReference type="EMBL" id="AEJF01000058">
    <property type="protein sequence ID" value="KLU26909.1"/>
    <property type="molecule type" value="Genomic_DNA"/>
</dbReference>
<dbReference type="PATRIC" id="fig|908627.4.peg.1599"/>
<accession>A0A0J1D2D6</accession>
<proteinExistence type="predicted"/>
<feature type="transmembrane region" description="Helical" evidence="1">
    <location>
        <begin position="86"/>
        <end position="107"/>
    </location>
</feature>
<protein>
    <submittedName>
        <fullName evidence="2">Uncharacterized protein</fullName>
    </submittedName>
</protein>
<dbReference type="AlphaFoldDB" id="A0A0J1D2D6"/>
<keyword evidence="1" id="KW-1133">Transmembrane helix</keyword>
<gene>
    <name evidence="2" type="ORF">EOS_07220</name>
</gene>